<organism evidence="1 2">
    <name type="scientific">Seminavis robusta</name>
    <dbReference type="NCBI Taxonomy" id="568900"/>
    <lineage>
        <taxon>Eukaryota</taxon>
        <taxon>Sar</taxon>
        <taxon>Stramenopiles</taxon>
        <taxon>Ochrophyta</taxon>
        <taxon>Bacillariophyta</taxon>
        <taxon>Bacillariophyceae</taxon>
        <taxon>Bacillariophycidae</taxon>
        <taxon>Naviculales</taxon>
        <taxon>Naviculaceae</taxon>
        <taxon>Seminavis</taxon>
    </lineage>
</organism>
<reference evidence="1" key="1">
    <citation type="submission" date="2020-06" db="EMBL/GenBank/DDBJ databases">
        <authorList>
            <consortium name="Plant Systems Biology data submission"/>
        </authorList>
    </citation>
    <scope>NUCLEOTIDE SEQUENCE</scope>
    <source>
        <strain evidence="1">D6</strain>
    </source>
</reference>
<proteinExistence type="predicted"/>
<dbReference type="Proteomes" id="UP001153069">
    <property type="component" value="Unassembled WGS sequence"/>
</dbReference>
<accession>A0A9N8D829</accession>
<dbReference type="AlphaFoldDB" id="A0A9N8D829"/>
<sequence length="98" mass="10582">MNGSSQATPPMTLVELHKKACIERKNTAGRRAFPPPSFRSRVGQAVSKFQATVPYTEETALPPARNGLVALIDDALAASSLQDTPTNRTSTGNFPWQL</sequence>
<keyword evidence="2" id="KW-1185">Reference proteome</keyword>
<gene>
    <name evidence="1" type="ORF">SEMRO_35_G022350.1</name>
</gene>
<protein>
    <submittedName>
        <fullName evidence="1">Uncharacterized protein</fullName>
    </submittedName>
</protein>
<comment type="caution">
    <text evidence="1">The sequence shown here is derived from an EMBL/GenBank/DDBJ whole genome shotgun (WGS) entry which is preliminary data.</text>
</comment>
<dbReference type="EMBL" id="CAICTM010000035">
    <property type="protein sequence ID" value="CAB9498302.1"/>
    <property type="molecule type" value="Genomic_DNA"/>
</dbReference>
<evidence type="ECO:0000313" key="2">
    <source>
        <dbReference type="Proteomes" id="UP001153069"/>
    </source>
</evidence>
<name>A0A9N8D829_9STRA</name>
<evidence type="ECO:0000313" key="1">
    <source>
        <dbReference type="EMBL" id="CAB9498302.1"/>
    </source>
</evidence>